<dbReference type="Pfam" id="PF00498">
    <property type="entry name" value="FHA"/>
    <property type="match status" value="1"/>
</dbReference>
<dbReference type="RefSeq" id="WP_114705931.1">
    <property type="nucleotide sequence ID" value="NZ_QDKL01000001.1"/>
</dbReference>
<dbReference type="EMBL" id="QDKL01000001">
    <property type="protein sequence ID" value="RZF22989.1"/>
    <property type="molecule type" value="Genomic_DNA"/>
</dbReference>
<sequence>MSISLVIKCGENTAKFLIKPKITFGRSKSAVDISVDDKKISSKHLEITHEKKNEIIVKDLNSTNGTFINNKKIEGPHRLYVYETVRIGNCYITICLDDLTELELKSLTRPIEEHFENGEVTQTNTNLADQTSFLAINNKLSLQSPKLRGDIKKKAQTKKPAKKKKPKEPEEDKTVMTKIMKFFK</sequence>
<protein>
    <submittedName>
        <fullName evidence="3">FHA domain-containing protein</fullName>
    </submittedName>
</protein>
<evidence type="ECO:0000256" key="1">
    <source>
        <dbReference type="SAM" id="MobiDB-lite"/>
    </source>
</evidence>
<dbReference type="Proteomes" id="UP000443582">
    <property type="component" value="Unassembled WGS sequence"/>
</dbReference>
<evidence type="ECO:0000259" key="2">
    <source>
        <dbReference type="PROSITE" id="PS50006"/>
    </source>
</evidence>
<reference evidence="4" key="1">
    <citation type="journal article" date="2019" name="Int. J. Syst. Evol. Microbiol.">
        <title>Halobacteriovorax valvorus sp. nov., a novel prokaryotic predator isolated from coastal seawater of China.</title>
        <authorList>
            <person name="Chen M.-X."/>
        </authorList>
    </citation>
    <scope>NUCLEOTIDE SEQUENCE [LARGE SCALE GENOMIC DNA]</scope>
    <source>
        <strain evidence="4">BL9</strain>
    </source>
</reference>
<dbReference type="SMART" id="SM00240">
    <property type="entry name" value="FHA"/>
    <property type="match status" value="1"/>
</dbReference>
<dbReference type="PANTHER" id="PTHR23308">
    <property type="entry name" value="NUCLEAR INHIBITOR OF PROTEIN PHOSPHATASE-1"/>
    <property type="match status" value="1"/>
</dbReference>
<dbReference type="InterPro" id="IPR000253">
    <property type="entry name" value="FHA_dom"/>
</dbReference>
<keyword evidence="4" id="KW-1185">Reference proteome</keyword>
<proteinExistence type="predicted"/>
<evidence type="ECO:0000313" key="4">
    <source>
        <dbReference type="Proteomes" id="UP000443582"/>
    </source>
</evidence>
<organism evidence="3 4">
    <name type="scientific">Halobacteriovorax vibrionivorans</name>
    <dbReference type="NCBI Taxonomy" id="2152716"/>
    <lineage>
        <taxon>Bacteria</taxon>
        <taxon>Pseudomonadati</taxon>
        <taxon>Bdellovibrionota</taxon>
        <taxon>Bacteriovoracia</taxon>
        <taxon>Bacteriovoracales</taxon>
        <taxon>Halobacteriovoraceae</taxon>
        <taxon>Halobacteriovorax</taxon>
    </lineage>
</organism>
<comment type="caution">
    <text evidence="3">The sequence shown here is derived from an EMBL/GenBank/DDBJ whole genome shotgun (WGS) entry which is preliminary data.</text>
</comment>
<dbReference type="SUPFAM" id="SSF49879">
    <property type="entry name" value="SMAD/FHA domain"/>
    <property type="match status" value="1"/>
</dbReference>
<feature type="region of interest" description="Disordered" evidence="1">
    <location>
        <begin position="147"/>
        <end position="172"/>
    </location>
</feature>
<feature type="domain" description="FHA" evidence="2">
    <location>
        <begin position="22"/>
        <end position="73"/>
    </location>
</feature>
<name>A0ABY0IND1_9BACT</name>
<gene>
    <name evidence="3" type="ORF">DAY19_04245</name>
</gene>
<dbReference type="InterPro" id="IPR050923">
    <property type="entry name" value="Cell_Proc_Reg/RNA_Proc"/>
</dbReference>
<evidence type="ECO:0000313" key="3">
    <source>
        <dbReference type="EMBL" id="RZF22989.1"/>
    </source>
</evidence>
<accession>A0ABY0IND1</accession>
<dbReference type="PROSITE" id="PS50006">
    <property type="entry name" value="FHA_DOMAIN"/>
    <property type="match status" value="1"/>
</dbReference>
<dbReference type="InterPro" id="IPR008984">
    <property type="entry name" value="SMAD_FHA_dom_sf"/>
</dbReference>
<dbReference type="Gene3D" id="2.60.200.20">
    <property type="match status" value="1"/>
</dbReference>
<dbReference type="CDD" id="cd00060">
    <property type="entry name" value="FHA"/>
    <property type="match status" value="1"/>
</dbReference>
<feature type="compositionally biased region" description="Basic residues" evidence="1">
    <location>
        <begin position="154"/>
        <end position="166"/>
    </location>
</feature>